<gene>
    <name evidence="1" type="ORF">DFP98_105107</name>
</gene>
<dbReference type="RefSeq" id="WP_181917566.1">
    <property type="nucleotide sequence ID" value="NZ_QRDZ01000005.1"/>
</dbReference>
<reference evidence="1 2" key="1">
    <citation type="submission" date="2018-07" db="EMBL/GenBank/DDBJ databases">
        <title>Genomic Encyclopedia of Type Strains, Phase III (KMG-III): the genomes of soil and plant-associated and newly described type strains.</title>
        <authorList>
            <person name="Whitman W."/>
        </authorList>
    </citation>
    <scope>NUCLEOTIDE SEQUENCE [LARGE SCALE GENOMIC DNA]</scope>
    <source>
        <strain evidence="1 2">CECT 7287</strain>
    </source>
</reference>
<accession>A0A3D9KEY6</accession>
<dbReference type="PANTHER" id="PTHR36848:SF2">
    <property type="entry name" value="SECRETED PROTEIN"/>
    <property type="match status" value="1"/>
</dbReference>
<proteinExistence type="predicted"/>
<dbReference type="AlphaFoldDB" id="A0A3D9KEY6"/>
<organism evidence="1 2">
    <name type="scientific">Cohnella phaseoli</name>
    <dbReference type="NCBI Taxonomy" id="456490"/>
    <lineage>
        <taxon>Bacteria</taxon>
        <taxon>Bacillati</taxon>
        <taxon>Bacillota</taxon>
        <taxon>Bacilli</taxon>
        <taxon>Bacillales</taxon>
        <taxon>Paenibacillaceae</taxon>
        <taxon>Cohnella</taxon>
    </lineage>
</organism>
<dbReference type="Gene3D" id="3.40.50.880">
    <property type="match status" value="1"/>
</dbReference>
<dbReference type="EMBL" id="QRDZ01000005">
    <property type="protein sequence ID" value="RED85102.1"/>
    <property type="molecule type" value="Genomic_DNA"/>
</dbReference>
<dbReference type="SUPFAM" id="SSF49785">
    <property type="entry name" value="Galactose-binding domain-like"/>
    <property type="match status" value="2"/>
</dbReference>
<dbReference type="Gene3D" id="2.60.120.260">
    <property type="entry name" value="Galactose-binding domain-like"/>
    <property type="match status" value="1"/>
</dbReference>
<dbReference type="InterPro" id="IPR029062">
    <property type="entry name" value="Class_I_gatase-like"/>
</dbReference>
<protein>
    <submittedName>
        <fullName evidence="1">Alpha-L-rhamnosidase-like protein</fullName>
    </submittedName>
</protein>
<dbReference type="InterPro" id="IPR053161">
    <property type="entry name" value="Ulvan_degrading_GH"/>
</dbReference>
<dbReference type="Proteomes" id="UP000256977">
    <property type="component" value="Unassembled WGS sequence"/>
</dbReference>
<evidence type="ECO:0000313" key="2">
    <source>
        <dbReference type="Proteomes" id="UP000256977"/>
    </source>
</evidence>
<evidence type="ECO:0000313" key="1">
    <source>
        <dbReference type="EMBL" id="RED85102.1"/>
    </source>
</evidence>
<keyword evidence="2" id="KW-1185">Reference proteome</keyword>
<dbReference type="Pfam" id="PF17132">
    <property type="entry name" value="Glyco_hydro_106"/>
    <property type="match status" value="1"/>
</dbReference>
<dbReference type="InterPro" id="IPR008979">
    <property type="entry name" value="Galactose-bd-like_sf"/>
</dbReference>
<name>A0A3D9KEY6_9BACL</name>
<comment type="caution">
    <text evidence="1">The sequence shown here is derived from an EMBL/GenBank/DDBJ whole genome shotgun (WGS) entry which is preliminary data.</text>
</comment>
<sequence>MLFDRERFKNPAADDRIHPFWFWNGELEDEQLIYQIHEMARQGLGGFFICARQGLKIPYLSDSWFQKVRVAVEAAKECGMHVWLYDEYPYPSGIAGGEVILEHPEAKHYTLARTSYRAIGGERLSLELPWARILYAKAAPVTADGTPQWNQAMSIRSFIGNYQADQIFQKAGLTAYNQKRFFTYRTIQKLDWQVPPGEWEVLIVQEKELDDFKYYGTFVDPCNKEAMATFIRLTHDKYVAYLGEYLGTTIKGMFTDEIGLLGDIPWSPQLPAYFKERCGYDLLEHLDALINPNTNEGVKIRYDYYQSVHLLLRESYHQQVHDWCERYGLQYVSEVPSVRHTTQLFSHIPAGDSAHEKLGRSLDWILNAQADNFRSNAKMISSLARQLNRDRNLIECFHSVGWSMTLQDARWMIDRMAAQGTNMFNFHAFFYTIDGLVQHDAPPSQFLQNPYWKHYRKLSDYVGRISYVMSSGEAVISAAVLEPVTSLWTRLGNPFNGFSYSGELAEEKAQLEHLKHWWMSICNRMTKDGRDFDHLDPELLAQAEVECGKIKLGKACYSLLVLPPMTNLENNAWEKLKQFAEQGGAVISMGLLPYESIEDQGADRSGIEHAFGVPGSWEAKFWSPRRDDPLSWFKGDGAAYHLPFYAEDALEQVMEMFSAQLHKLEPLLVRLLPVCGEWGLLMQARRISADKVLVFISNQEESLRDVQLQVNPRLWGGGEDYPFVFRELSLDDGDVVDLMYRDSFENVCRIDLQMEPYSARLIEITRSELLDALPVDDKGEVDHYKLNMDASALWELCPLSSNAVRFDTFRMTMSSKEGANKAFTEGTLVQAKTFIDQCADLSEVGALPVTLRQTFGTPMKLCMNYPLLAHYETEFIVEELLENSELLMDLGAISGKAAIRVNGHLLNVGDFQLNFLYDHRNISHEINDYLQAGVNLLEVEVEIRQDGDGLVDALYITGPFQVLFDDKQRPVLGPASISMQPVRGGPCKGFPYYAGDLSFKRTFELSTLPEESSFELIFSGWDAHFHDCAEIRVNGQSLGVRTWLPYRWTGNTEWLRVGTNTVEIIVTNTLSGLLEGKYFDYDEHVSKPVKR</sequence>
<dbReference type="PANTHER" id="PTHR36848">
    <property type="entry name" value="DNA-BINDING PROTEIN (PUTATIVE SECRETED PROTEIN)-RELATED"/>
    <property type="match status" value="1"/>
</dbReference>